<evidence type="ECO:0000259" key="1">
    <source>
        <dbReference type="Pfam" id="PF18909"/>
    </source>
</evidence>
<sequence>MTEKDDARKNDGEKLRYDLVPADALEQLAGVFTLGAGKYGDRNWEKGFAFTRVYAAMMRHLQAWYLGEDYDQDDGQHHLAAVAWGAFVLIHFQMNGPVMDDRPN</sequence>
<proteinExistence type="predicted"/>
<accession>A0A0F9JDX2</accession>
<reference evidence="2" key="1">
    <citation type="journal article" date="2015" name="Nature">
        <title>Complex archaea that bridge the gap between prokaryotes and eukaryotes.</title>
        <authorList>
            <person name="Spang A."/>
            <person name="Saw J.H."/>
            <person name="Jorgensen S.L."/>
            <person name="Zaremba-Niedzwiedzka K."/>
            <person name="Martijn J."/>
            <person name="Lind A.E."/>
            <person name="van Eijk R."/>
            <person name="Schleper C."/>
            <person name="Guy L."/>
            <person name="Ettema T.J."/>
        </authorList>
    </citation>
    <scope>NUCLEOTIDE SEQUENCE</scope>
</reference>
<gene>
    <name evidence="2" type="ORF">LCGC14_1836570</name>
</gene>
<organism evidence="2">
    <name type="scientific">marine sediment metagenome</name>
    <dbReference type="NCBI Taxonomy" id="412755"/>
    <lineage>
        <taxon>unclassified sequences</taxon>
        <taxon>metagenomes</taxon>
        <taxon>ecological metagenomes</taxon>
    </lineage>
</organism>
<dbReference type="EMBL" id="LAZR01018217">
    <property type="protein sequence ID" value="KKL97227.1"/>
    <property type="molecule type" value="Genomic_DNA"/>
</dbReference>
<evidence type="ECO:0000313" key="2">
    <source>
        <dbReference type="EMBL" id="KKL97227.1"/>
    </source>
</evidence>
<dbReference type="AlphaFoldDB" id="A0A0F9JDX2"/>
<name>A0A0F9JDX2_9ZZZZ</name>
<feature type="domain" description="dATP/dGTP diphosphohydrolase N-terminal" evidence="1">
    <location>
        <begin position="6"/>
        <end position="102"/>
    </location>
</feature>
<dbReference type="Pfam" id="PF18909">
    <property type="entry name" value="dGTP_diPhyd_N"/>
    <property type="match status" value="1"/>
</dbReference>
<protein>
    <recommendedName>
        <fullName evidence="1">dATP/dGTP diphosphohydrolase N-terminal domain-containing protein</fullName>
    </recommendedName>
</protein>
<dbReference type="InterPro" id="IPR044038">
    <property type="entry name" value="dATP/dGTP_diPOhydrolase_N"/>
</dbReference>
<comment type="caution">
    <text evidence="2">The sequence shown here is derived from an EMBL/GenBank/DDBJ whole genome shotgun (WGS) entry which is preliminary data.</text>
</comment>